<dbReference type="HOGENOM" id="CLU_075482_1_0_11"/>
<proteinExistence type="predicted"/>
<evidence type="ECO:0000313" key="3">
    <source>
        <dbReference type="EMBL" id="AKG43154.1"/>
    </source>
</evidence>
<organism evidence="3 4">
    <name type="scientific">Streptomyces xiamenensis</name>
    <dbReference type="NCBI Taxonomy" id="408015"/>
    <lineage>
        <taxon>Bacteria</taxon>
        <taxon>Bacillati</taxon>
        <taxon>Actinomycetota</taxon>
        <taxon>Actinomycetes</taxon>
        <taxon>Kitasatosporales</taxon>
        <taxon>Streptomycetaceae</taxon>
        <taxon>Streptomyces</taxon>
    </lineage>
</organism>
<sequence length="278" mass="30252">MDTFRTIAPALARTCWTAFLALAVLEIFYGIPSFLAWAFLLSGVMVTYVSTRPPRNREYPPPLEVAPPVTGRWLAMNSPADKVPSHGTHGYGQSHAIDIVAEPADGSRPAFGWWPLSRPNRDFPAFGAPLLAVAEGTVVSARDSQRDHRSRNSWPALAYLLAEGFLRDIAGPHRVIGNHVTIDLGEGRYALYAHVRRGSLRVREGDRVTTGQPLAECGNTGNSSEPHVHFQLMDHPDPRHAQGIPFTWTGVGVPANNETFTAPDPVVAPATSGKNELP</sequence>
<dbReference type="SUPFAM" id="SSF51261">
    <property type="entry name" value="Duplicated hybrid motif"/>
    <property type="match status" value="1"/>
</dbReference>
<dbReference type="Proteomes" id="UP000034034">
    <property type="component" value="Chromosome"/>
</dbReference>
<dbReference type="InterPro" id="IPR011055">
    <property type="entry name" value="Dup_hybrid_motif"/>
</dbReference>
<evidence type="ECO:0000256" key="1">
    <source>
        <dbReference type="SAM" id="MobiDB-lite"/>
    </source>
</evidence>
<name>A0A0F7FSR9_9ACTN</name>
<dbReference type="CDD" id="cd12797">
    <property type="entry name" value="M23_peptidase"/>
    <property type="match status" value="1"/>
</dbReference>
<dbReference type="KEGG" id="sxi:SXIM_17700"/>
<keyword evidence="4" id="KW-1185">Reference proteome</keyword>
<dbReference type="STRING" id="408015.SXIM_17700"/>
<dbReference type="EMBL" id="CP009922">
    <property type="protein sequence ID" value="AKG43154.1"/>
    <property type="molecule type" value="Genomic_DNA"/>
</dbReference>
<dbReference type="GO" id="GO:0004222">
    <property type="term" value="F:metalloendopeptidase activity"/>
    <property type="evidence" value="ECO:0007669"/>
    <property type="project" value="TreeGrafter"/>
</dbReference>
<gene>
    <name evidence="3" type="ORF">SXIM_17700</name>
</gene>
<feature type="domain" description="M23ase beta-sheet core" evidence="2">
    <location>
        <begin position="170"/>
        <end position="235"/>
    </location>
</feature>
<reference evidence="3" key="1">
    <citation type="submission" date="2019-08" db="EMBL/GenBank/DDBJ databases">
        <title>Complete genome sequence of a mangrove-derived Streptomyces xiamenensis.</title>
        <authorList>
            <person name="Xu J."/>
        </authorList>
    </citation>
    <scope>NUCLEOTIDE SEQUENCE</scope>
    <source>
        <strain evidence="3">318</strain>
    </source>
</reference>
<feature type="region of interest" description="Disordered" evidence="1">
    <location>
        <begin position="259"/>
        <end position="278"/>
    </location>
</feature>
<dbReference type="PATRIC" id="fig|408015.6.peg.1806"/>
<dbReference type="Gene3D" id="2.70.70.10">
    <property type="entry name" value="Glucose Permease (Domain IIA)"/>
    <property type="match status" value="1"/>
</dbReference>
<dbReference type="AlphaFoldDB" id="A0A0F7FSR9"/>
<accession>A0A0F7FSR9</accession>
<dbReference type="PANTHER" id="PTHR21666:SF270">
    <property type="entry name" value="MUREIN HYDROLASE ACTIVATOR ENVC"/>
    <property type="match status" value="1"/>
</dbReference>
<evidence type="ECO:0000259" key="2">
    <source>
        <dbReference type="Pfam" id="PF01551"/>
    </source>
</evidence>
<dbReference type="PANTHER" id="PTHR21666">
    <property type="entry name" value="PEPTIDASE-RELATED"/>
    <property type="match status" value="1"/>
</dbReference>
<evidence type="ECO:0000313" key="4">
    <source>
        <dbReference type="Proteomes" id="UP000034034"/>
    </source>
</evidence>
<dbReference type="Pfam" id="PF01551">
    <property type="entry name" value="Peptidase_M23"/>
    <property type="match status" value="1"/>
</dbReference>
<dbReference type="InterPro" id="IPR016047">
    <property type="entry name" value="M23ase_b-sheet_dom"/>
</dbReference>
<protein>
    <submittedName>
        <fullName evidence="3">Peptidase</fullName>
    </submittedName>
</protein>
<dbReference type="InterPro" id="IPR050570">
    <property type="entry name" value="Cell_wall_metabolism_enzyme"/>
</dbReference>
<dbReference type="RefSeq" id="WP_046723527.1">
    <property type="nucleotide sequence ID" value="NZ_CP009922.3"/>
</dbReference>